<dbReference type="GO" id="GO:0006811">
    <property type="term" value="P:monoatomic ion transport"/>
    <property type="evidence" value="ECO:0007669"/>
    <property type="project" value="UniProtKB-KW"/>
</dbReference>
<dbReference type="Gene3D" id="2.40.170.20">
    <property type="entry name" value="TonB-dependent receptor, beta-barrel domain"/>
    <property type="match status" value="1"/>
</dbReference>
<keyword evidence="16" id="KW-1185">Reference proteome</keyword>
<comment type="caution">
    <text evidence="15">The sequence shown here is derived from an EMBL/GenBank/DDBJ whole genome shotgun (WGS) entry which is preliminary data.</text>
</comment>
<evidence type="ECO:0000256" key="2">
    <source>
        <dbReference type="ARBA" id="ARBA00022448"/>
    </source>
</evidence>
<dbReference type="GO" id="GO:0015889">
    <property type="term" value="P:cobalamin transport"/>
    <property type="evidence" value="ECO:0007669"/>
    <property type="project" value="TreeGrafter"/>
</dbReference>
<keyword evidence="5 12" id="KW-0732">Signal</keyword>
<dbReference type="InterPro" id="IPR012910">
    <property type="entry name" value="Plug_dom"/>
</dbReference>
<feature type="domain" description="TonB-dependent receptor plug" evidence="14">
    <location>
        <begin position="47"/>
        <end position="154"/>
    </location>
</feature>
<gene>
    <name evidence="15" type="ORF">EAH84_06115</name>
</gene>
<dbReference type="InterPro" id="IPR000531">
    <property type="entry name" value="Beta-barrel_TonB"/>
</dbReference>
<evidence type="ECO:0000259" key="14">
    <source>
        <dbReference type="Pfam" id="PF07715"/>
    </source>
</evidence>
<dbReference type="InterPro" id="IPR036942">
    <property type="entry name" value="Beta-barrel_TonB_sf"/>
</dbReference>
<evidence type="ECO:0000256" key="1">
    <source>
        <dbReference type="ARBA" id="ARBA00004571"/>
    </source>
</evidence>
<dbReference type="Proteomes" id="UP000318413">
    <property type="component" value="Unassembled WGS sequence"/>
</dbReference>
<evidence type="ECO:0000256" key="4">
    <source>
        <dbReference type="ARBA" id="ARBA00022692"/>
    </source>
</evidence>
<dbReference type="Gene3D" id="2.170.130.10">
    <property type="entry name" value="TonB-dependent receptor, plug domain"/>
    <property type="match status" value="1"/>
</dbReference>
<dbReference type="OrthoDB" id="9796221at2"/>
<dbReference type="PANTHER" id="PTHR30069:SF53">
    <property type="entry name" value="COLICIN I RECEPTOR-RELATED"/>
    <property type="match status" value="1"/>
</dbReference>
<keyword evidence="8 10" id="KW-0472">Membrane</keyword>
<name>A0A502CII8_9SPHN</name>
<protein>
    <submittedName>
        <fullName evidence="15">TonB-dependent receptor</fullName>
    </submittedName>
</protein>
<comment type="subcellular location">
    <subcellularLocation>
        <location evidence="1 10">Cell outer membrane</location>
        <topology evidence="1 10">Multi-pass membrane protein</topology>
    </subcellularLocation>
</comment>
<evidence type="ECO:0000256" key="3">
    <source>
        <dbReference type="ARBA" id="ARBA00022452"/>
    </source>
</evidence>
<reference evidence="15 16" key="1">
    <citation type="journal article" date="2019" name="Environ. Microbiol.">
        <title>Species interactions and distinct microbial communities in high Arctic permafrost affected cryosols are associated with the CH4 and CO2 gas fluxes.</title>
        <authorList>
            <person name="Altshuler I."/>
            <person name="Hamel J."/>
            <person name="Turney S."/>
            <person name="Magnuson E."/>
            <person name="Levesque R."/>
            <person name="Greer C."/>
            <person name="Whyte L.G."/>
        </authorList>
    </citation>
    <scope>NUCLEOTIDE SEQUENCE [LARGE SCALE GENOMIC DNA]</scope>
    <source>
        <strain evidence="15 16">S5.1</strain>
    </source>
</reference>
<proteinExistence type="inferred from homology"/>
<keyword evidence="9 10" id="KW-0998">Cell outer membrane</keyword>
<evidence type="ECO:0000256" key="11">
    <source>
        <dbReference type="RuleBase" id="RU003357"/>
    </source>
</evidence>
<evidence type="ECO:0000256" key="12">
    <source>
        <dbReference type="SAM" id="SignalP"/>
    </source>
</evidence>
<evidence type="ECO:0000256" key="8">
    <source>
        <dbReference type="ARBA" id="ARBA00023136"/>
    </source>
</evidence>
<organism evidence="15 16">
    <name type="scientific">Sphingomonas oligophenolica</name>
    <dbReference type="NCBI Taxonomy" id="301154"/>
    <lineage>
        <taxon>Bacteria</taxon>
        <taxon>Pseudomonadati</taxon>
        <taxon>Pseudomonadota</taxon>
        <taxon>Alphaproteobacteria</taxon>
        <taxon>Sphingomonadales</taxon>
        <taxon>Sphingomonadaceae</taxon>
        <taxon>Sphingomonas</taxon>
    </lineage>
</organism>
<keyword evidence="2 10" id="KW-0813">Transport</keyword>
<evidence type="ECO:0000313" key="16">
    <source>
        <dbReference type="Proteomes" id="UP000318413"/>
    </source>
</evidence>
<keyword evidence="3 10" id="KW-1134">Transmembrane beta strand</keyword>
<sequence>MQGCAHVLKPLLLLSTILAASPAVAQTGPVSDADIVVTASGVAQPADQVGQAITVITRDAIERRQIVSVADLLATTPGVTVTRNGGIGSFTGVRLRGAEAEQTLTIIDGVRVNDPSSPGGGFDFGNLLAGSIDRIEILRGPNSVPWGSQAIGGVVNIVTLRPTEGLQARGNVEYGRYDSLYANAGISGAKGGLSGALTGGYLKSDGISTAAAGTERDGYRQYGATGRLGYDIAPGIGIDLRGYYADSRTDLDGFPAPAYTFADTPEYSTAQELYGYAGVHATIGGVQNVVAFTIADINRDNYDPTFGTAPSFIGRGRSERYSYQGDWQAVRQLRLVAGAERENTRFNDGTTFADTGITSFYGEAIVTPIEALTITGGIRNDDHDAFGNHTSVGANAALALGTGTTLRASYGEGFKAPTLYQLYGPYGTRTLDPETARNYDAGVEQSLLGGRARASATYFHRDTRNQIDFDLGTFTYANIARTRAEGVELAIALKPVDALTFSANYSYIDSRNRVAGANFDNDLARRPHQTVSATVNYVFPFGLSVGSTITHVGDSFDNAANTVRLDGYVLASIRAEMPIGERLSVYGRVENLFDETYQVVRGYGTYGSTAYGGVRVKLD</sequence>
<dbReference type="SUPFAM" id="SSF56935">
    <property type="entry name" value="Porins"/>
    <property type="match status" value="1"/>
</dbReference>
<dbReference type="Pfam" id="PF00593">
    <property type="entry name" value="TonB_dep_Rec_b-barrel"/>
    <property type="match status" value="1"/>
</dbReference>
<keyword evidence="6" id="KW-0406">Ion transport</keyword>
<dbReference type="GO" id="GO:0009279">
    <property type="term" value="C:cell outer membrane"/>
    <property type="evidence" value="ECO:0007669"/>
    <property type="project" value="UniProtKB-SubCell"/>
</dbReference>
<evidence type="ECO:0000256" key="5">
    <source>
        <dbReference type="ARBA" id="ARBA00022729"/>
    </source>
</evidence>
<dbReference type="AlphaFoldDB" id="A0A502CII8"/>
<keyword evidence="4 10" id="KW-0812">Transmembrane</keyword>
<evidence type="ECO:0000256" key="10">
    <source>
        <dbReference type="PROSITE-ProRule" id="PRU01360"/>
    </source>
</evidence>
<dbReference type="Pfam" id="PF07715">
    <property type="entry name" value="Plug"/>
    <property type="match status" value="1"/>
</dbReference>
<feature type="chain" id="PRO_5021334034" evidence="12">
    <location>
        <begin position="26"/>
        <end position="619"/>
    </location>
</feature>
<evidence type="ECO:0000256" key="7">
    <source>
        <dbReference type="ARBA" id="ARBA00023077"/>
    </source>
</evidence>
<dbReference type="PANTHER" id="PTHR30069">
    <property type="entry name" value="TONB-DEPENDENT OUTER MEMBRANE RECEPTOR"/>
    <property type="match status" value="1"/>
</dbReference>
<evidence type="ECO:0000259" key="13">
    <source>
        <dbReference type="Pfam" id="PF00593"/>
    </source>
</evidence>
<dbReference type="EMBL" id="RCZK01000004">
    <property type="protein sequence ID" value="TPG12997.1"/>
    <property type="molecule type" value="Genomic_DNA"/>
</dbReference>
<accession>A0A502CII8</accession>
<dbReference type="InterPro" id="IPR039426">
    <property type="entry name" value="TonB-dep_rcpt-like"/>
</dbReference>
<dbReference type="InterPro" id="IPR037066">
    <property type="entry name" value="Plug_dom_sf"/>
</dbReference>
<feature type="signal peptide" evidence="12">
    <location>
        <begin position="1"/>
        <end position="25"/>
    </location>
</feature>
<keyword evidence="7 11" id="KW-0798">TonB box</keyword>
<dbReference type="CDD" id="cd01347">
    <property type="entry name" value="ligand_gated_channel"/>
    <property type="match status" value="1"/>
</dbReference>
<dbReference type="PROSITE" id="PS52016">
    <property type="entry name" value="TONB_DEPENDENT_REC_3"/>
    <property type="match status" value="1"/>
</dbReference>
<feature type="domain" description="TonB-dependent receptor-like beta-barrel" evidence="13">
    <location>
        <begin position="171"/>
        <end position="592"/>
    </location>
</feature>
<evidence type="ECO:0000313" key="15">
    <source>
        <dbReference type="EMBL" id="TPG12997.1"/>
    </source>
</evidence>
<evidence type="ECO:0000256" key="6">
    <source>
        <dbReference type="ARBA" id="ARBA00023065"/>
    </source>
</evidence>
<keyword evidence="15" id="KW-0675">Receptor</keyword>
<evidence type="ECO:0000256" key="9">
    <source>
        <dbReference type="ARBA" id="ARBA00023237"/>
    </source>
</evidence>
<comment type="similarity">
    <text evidence="10 11">Belongs to the TonB-dependent receptor family.</text>
</comment>